<evidence type="ECO:0000256" key="2">
    <source>
        <dbReference type="ARBA" id="ARBA00023012"/>
    </source>
</evidence>
<dbReference type="InterPro" id="IPR001789">
    <property type="entry name" value="Sig_transdc_resp-reg_receiver"/>
</dbReference>
<dbReference type="Pfam" id="PF00072">
    <property type="entry name" value="Response_reg"/>
    <property type="match status" value="1"/>
</dbReference>
<accession>A0ABT4QFH4</accession>
<dbReference type="Proteomes" id="UP001527882">
    <property type="component" value="Unassembled WGS sequence"/>
</dbReference>
<keyword evidence="3" id="KW-0805">Transcription regulation</keyword>
<evidence type="ECO:0000256" key="7">
    <source>
        <dbReference type="PROSITE-ProRule" id="PRU01091"/>
    </source>
</evidence>
<dbReference type="CDD" id="cd17624">
    <property type="entry name" value="REC_OmpR_PmrA-like"/>
    <property type="match status" value="1"/>
</dbReference>
<dbReference type="InterPro" id="IPR039420">
    <property type="entry name" value="WalR-like"/>
</dbReference>
<sequence>MHILLVEDDEKLGMLVQYKLGQQFHSVDWVQDGETAEEYMRRGTYDLYILDWMVPYKSGIELCRDLRERGDQTAVLMLTAKDAVPDRVAGLRAGADDYLVKPFAFEELDARIHALGRRPAEWTGDECRLGETLLLNRVTHEVVRSGSPVSLTRREFQLLTFLLLHTGQIISREQLMDQVWGVDAEVTPNTVDATVKLLRKKIDDPFPDKIIHSVRGLGYRLSLEE</sequence>
<keyword evidence="2" id="KW-0902">Two-component regulatory system</keyword>
<reference evidence="10 11" key="1">
    <citation type="submission" date="2022-12" db="EMBL/GenBank/DDBJ databases">
        <title>Draft genome sequence of Paenibacillus sp. dW9.</title>
        <authorList>
            <person name="Choi E.-W."/>
            <person name="Kim D.-U."/>
        </authorList>
    </citation>
    <scope>NUCLEOTIDE SEQUENCE [LARGE SCALE GENOMIC DNA]</scope>
    <source>
        <strain evidence="11">dW9</strain>
    </source>
</reference>
<evidence type="ECO:0000256" key="6">
    <source>
        <dbReference type="PROSITE-ProRule" id="PRU00169"/>
    </source>
</evidence>
<feature type="domain" description="Response regulatory" evidence="8">
    <location>
        <begin position="2"/>
        <end position="116"/>
    </location>
</feature>
<feature type="domain" description="OmpR/PhoB-type" evidence="9">
    <location>
        <begin position="124"/>
        <end position="223"/>
    </location>
</feature>
<dbReference type="RefSeq" id="WP_269884137.1">
    <property type="nucleotide sequence ID" value="NZ_JAQAGZ010000018.1"/>
</dbReference>
<dbReference type="SMART" id="SM00862">
    <property type="entry name" value="Trans_reg_C"/>
    <property type="match status" value="1"/>
</dbReference>
<evidence type="ECO:0000313" key="10">
    <source>
        <dbReference type="EMBL" id="MCZ8515609.1"/>
    </source>
</evidence>
<dbReference type="CDD" id="cd00383">
    <property type="entry name" value="trans_reg_C"/>
    <property type="match status" value="1"/>
</dbReference>
<evidence type="ECO:0000259" key="9">
    <source>
        <dbReference type="PROSITE" id="PS51755"/>
    </source>
</evidence>
<dbReference type="InterPro" id="IPR016032">
    <property type="entry name" value="Sig_transdc_resp-reg_C-effctor"/>
</dbReference>
<organism evidence="10 11">
    <name type="scientific">Paenibacillus gyeongsangnamensis</name>
    <dbReference type="NCBI Taxonomy" id="3388067"/>
    <lineage>
        <taxon>Bacteria</taxon>
        <taxon>Bacillati</taxon>
        <taxon>Bacillota</taxon>
        <taxon>Bacilli</taxon>
        <taxon>Bacillales</taxon>
        <taxon>Paenibacillaceae</taxon>
        <taxon>Paenibacillus</taxon>
    </lineage>
</organism>
<dbReference type="Gene3D" id="3.40.50.2300">
    <property type="match status" value="1"/>
</dbReference>
<dbReference type="SMART" id="SM00448">
    <property type="entry name" value="REC"/>
    <property type="match status" value="1"/>
</dbReference>
<dbReference type="SUPFAM" id="SSF52172">
    <property type="entry name" value="CheY-like"/>
    <property type="match status" value="1"/>
</dbReference>
<dbReference type="InterPro" id="IPR011006">
    <property type="entry name" value="CheY-like_superfamily"/>
</dbReference>
<dbReference type="InterPro" id="IPR001867">
    <property type="entry name" value="OmpR/PhoB-type_DNA-bd"/>
</dbReference>
<evidence type="ECO:0000256" key="4">
    <source>
        <dbReference type="ARBA" id="ARBA00023125"/>
    </source>
</evidence>
<name>A0ABT4QFH4_9BACL</name>
<evidence type="ECO:0000259" key="8">
    <source>
        <dbReference type="PROSITE" id="PS50110"/>
    </source>
</evidence>
<comment type="caution">
    <text evidence="10">The sequence shown here is derived from an EMBL/GenBank/DDBJ whole genome shotgun (WGS) entry which is preliminary data.</text>
</comment>
<dbReference type="EMBL" id="JAQAGZ010000018">
    <property type="protein sequence ID" value="MCZ8515609.1"/>
    <property type="molecule type" value="Genomic_DNA"/>
</dbReference>
<keyword evidence="4 7" id="KW-0238">DNA-binding</keyword>
<dbReference type="Gene3D" id="1.10.10.10">
    <property type="entry name" value="Winged helix-like DNA-binding domain superfamily/Winged helix DNA-binding domain"/>
    <property type="match status" value="1"/>
</dbReference>
<proteinExistence type="predicted"/>
<dbReference type="PROSITE" id="PS51755">
    <property type="entry name" value="OMPR_PHOB"/>
    <property type="match status" value="1"/>
</dbReference>
<keyword evidence="11" id="KW-1185">Reference proteome</keyword>
<evidence type="ECO:0000256" key="3">
    <source>
        <dbReference type="ARBA" id="ARBA00023015"/>
    </source>
</evidence>
<feature type="DNA-binding region" description="OmpR/PhoB-type" evidence="7">
    <location>
        <begin position="124"/>
        <end position="223"/>
    </location>
</feature>
<dbReference type="SUPFAM" id="SSF46894">
    <property type="entry name" value="C-terminal effector domain of the bipartite response regulators"/>
    <property type="match status" value="1"/>
</dbReference>
<dbReference type="PANTHER" id="PTHR48111">
    <property type="entry name" value="REGULATOR OF RPOS"/>
    <property type="match status" value="1"/>
</dbReference>
<protein>
    <submittedName>
        <fullName evidence="10">Response regulator transcription factor</fullName>
    </submittedName>
</protein>
<keyword evidence="5" id="KW-0804">Transcription</keyword>
<dbReference type="PANTHER" id="PTHR48111:SF5">
    <property type="entry name" value="RESPONSE REGULATOR RPPA"/>
    <property type="match status" value="1"/>
</dbReference>
<dbReference type="Pfam" id="PF00486">
    <property type="entry name" value="Trans_reg_C"/>
    <property type="match status" value="1"/>
</dbReference>
<keyword evidence="1 6" id="KW-0597">Phosphoprotein</keyword>
<gene>
    <name evidence="10" type="ORF">O9H85_25010</name>
</gene>
<feature type="modified residue" description="4-aspartylphosphate" evidence="6">
    <location>
        <position position="51"/>
    </location>
</feature>
<dbReference type="InterPro" id="IPR036388">
    <property type="entry name" value="WH-like_DNA-bd_sf"/>
</dbReference>
<evidence type="ECO:0000256" key="1">
    <source>
        <dbReference type="ARBA" id="ARBA00022553"/>
    </source>
</evidence>
<dbReference type="PROSITE" id="PS50110">
    <property type="entry name" value="RESPONSE_REGULATORY"/>
    <property type="match status" value="1"/>
</dbReference>
<dbReference type="Gene3D" id="6.10.250.690">
    <property type="match status" value="1"/>
</dbReference>
<evidence type="ECO:0000313" key="11">
    <source>
        <dbReference type="Proteomes" id="UP001527882"/>
    </source>
</evidence>
<evidence type="ECO:0000256" key="5">
    <source>
        <dbReference type="ARBA" id="ARBA00023163"/>
    </source>
</evidence>